<evidence type="ECO:0000256" key="8">
    <source>
        <dbReference type="ARBA" id="ARBA00023136"/>
    </source>
</evidence>
<dbReference type="GO" id="GO:0006865">
    <property type="term" value="P:amino acid transport"/>
    <property type="evidence" value="ECO:0007669"/>
    <property type="project" value="UniProtKB-KW"/>
</dbReference>
<gene>
    <name evidence="10" type="ORF">SAMN05216216_10353</name>
</gene>
<sequence>MVTDGPGVFRLINMNSVTKTYQGKNGPFNAVDKVSLKVEENEIFGLIGESGAGKSTLLRFINALESPTEGYVSVDDTDVFNLSRKQLRQHQKGIGMIFQQFNLLNNKSVRENIQLPLELHKYEKPLTVEEVLAFVGLPDKADNYPSQLSGGEKQRVGIARALITRPKILLCDEPTSALDESTTEEIVDVLKRAHEAFDMTILVVTHELNVIKRMCRRCAVLEKGRLIDIIDIAPKTRKQSYKSYHDRVLKVLKNG</sequence>
<organism evidence="10 11">
    <name type="scientific">Lacicoccus qingdaonensis</name>
    <dbReference type="NCBI Taxonomy" id="576118"/>
    <lineage>
        <taxon>Bacteria</taxon>
        <taxon>Bacillati</taxon>
        <taxon>Bacillota</taxon>
        <taxon>Bacilli</taxon>
        <taxon>Bacillales</taxon>
        <taxon>Salinicoccaceae</taxon>
        <taxon>Lacicoccus</taxon>
    </lineage>
</organism>
<evidence type="ECO:0000313" key="10">
    <source>
        <dbReference type="EMBL" id="SDK41211.1"/>
    </source>
</evidence>
<comment type="similarity">
    <text evidence="1">Belongs to the ABC transporter superfamily.</text>
</comment>
<reference evidence="11" key="1">
    <citation type="submission" date="2016-10" db="EMBL/GenBank/DDBJ databases">
        <authorList>
            <person name="Varghese N."/>
            <person name="Submissions S."/>
        </authorList>
    </citation>
    <scope>NUCLEOTIDE SEQUENCE [LARGE SCALE GENOMIC DNA]</scope>
    <source>
        <strain evidence="11">CGMCC 1.8895</strain>
    </source>
</reference>
<dbReference type="SUPFAM" id="SSF52540">
    <property type="entry name" value="P-loop containing nucleoside triphosphate hydrolases"/>
    <property type="match status" value="1"/>
</dbReference>
<keyword evidence="7" id="KW-0029">Amino-acid transport</keyword>
<dbReference type="InterPro" id="IPR017871">
    <property type="entry name" value="ABC_transporter-like_CS"/>
</dbReference>
<dbReference type="PROSITE" id="PS50893">
    <property type="entry name" value="ABC_TRANSPORTER_2"/>
    <property type="match status" value="1"/>
</dbReference>
<dbReference type="GO" id="GO:0005886">
    <property type="term" value="C:plasma membrane"/>
    <property type="evidence" value="ECO:0007669"/>
    <property type="project" value="UniProtKB-ARBA"/>
</dbReference>
<dbReference type="SMART" id="SM00382">
    <property type="entry name" value="AAA"/>
    <property type="match status" value="1"/>
</dbReference>
<evidence type="ECO:0000256" key="4">
    <source>
        <dbReference type="ARBA" id="ARBA00022741"/>
    </source>
</evidence>
<dbReference type="AlphaFoldDB" id="A0A1G9BNY2"/>
<keyword evidence="4" id="KW-0547">Nucleotide-binding</keyword>
<dbReference type="PROSITE" id="PS00211">
    <property type="entry name" value="ABC_TRANSPORTER_1"/>
    <property type="match status" value="1"/>
</dbReference>
<dbReference type="EMBL" id="FNFY01000003">
    <property type="protein sequence ID" value="SDK41211.1"/>
    <property type="molecule type" value="Genomic_DNA"/>
</dbReference>
<evidence type="ECO:0000259" key="9">
    <source>
        <dbReference type="PROSITE" id="PS50893"/>
    </source>
</evidence>
<name>A0A1G9BNY2_9BACL</name>
<proteinExistence type="inferred from homology"/>
<evidence type="ECO:0000256" key="2">
    <source>
        <dbReference type="ARBA" id="ARBA00022448"/>
    </source>
</evidence>
<dbReference type="InterPro" id="IPR050086">
    <property type="entry name" value="MetN_ABC_transporter-like"/>
</dbReference>
<dbReference type="PANTHER" id="PTHR43166">
    <property type="entry name" value="AMINO ACID IMPORT ATP-BINDING PROTEIN"/>
    <property type="match status" value="1"/>
</dbReference>
<accession>A0A1G9BNY2</accession>
<dbReference type="Gene3D" id="3.40.50.300">
    <property type="entry name" value="P-loop containing nucleotide triphosphate hydrolases"/>
    <property type="match status" value="1"/>
</dbReference>
<dbReference type="Proteomes" id="UP000199008">
    <property type="component" value="Unassembled WGS sequence"/>
</dbReference>
<keyword evidence="5 10" id="KW-0067">ATP-binding</keyword>
<feature type="domain" description="ABC transporter" evidence="9">
    <location>
        <begin position="12"/>
        <end position="248"/>
    </location>
</feature>
<protein>
    <submittedName>
        <fullName evidence="10">D-methionine transport system ATP-binding protein</fullName>
    </submittedName>
</protein>
<dbReference type="GO" id="GO:0016887">
    <property type="term" value="F:ATP hydrolysis activity"/>
    <property type="evidence" value="ECO:0007669"/>
    <property type="project" value="InterPro"/>
</dbReference>
<evidence type="ECO:0000313" key="11">
    <source>
        <dbReference type="Proteomes" id="UP000199008"/>
    </source>
</evidence>
<dbReference type="InterPro" id="IPR027417">
    <property type="entry name" value="P-loop_NTPase"/>
</dbReference>
<dbReference type="InterPro" id="IPR003593">
    <property type="entry name" value="AAA+_ATPase"/>
</dbReference>
<evidence type="ECO:0000256" key="1">
    <source>
        <dbReference type="ARBA" id="ARBA00005417"/>
    </source>
</evidence>
<evidence type="ECO:0000256" key="7">
    <source>
        <dbReference type="ARBA" id="ARBA00022970"/>
    </source>
</evidence>
<keyword evidence="8" id="KW-0472">Membrane</keyword>
<keyword evidence="6" id="KW-1278">Translocase</keyword>
<dbReference type="PANTHER" id="PTHR43166:SF30">
    <property type="entry name" value="METHIONINE IMPORT ATP-BINDING PROTEIN METN"/>
    <property type="match status" value="1"/>
</dbReference>
<evidence type="ECO:0000256" key="3">
    <source>
        <dbReference type="ARBA" id="ARBA00022475"/>
    </source>
</evidence>
<dbReference type="FunFam" id="3.40.50.300:FF:000056">
    <property type="entry name" value="Cell division ATP-binding protein FtsE"/>
    <property type="match status" value="1"/>
</dbReference>
<evidence type="ECO:0000256" key="6">
    <source>
        <dbReference type="ARBA" id="ARBA00022967"/>
    </source>
</evidence>
<keyword evidence="2" id="KW-0813">Transport</keyword>
<keyword evidence="3" id="KW-1003">Cell membrane</keyword>
<dbReference type="InterPro" id="IPR003439">
    <property type="entry name" value="ABC_transporter-like_ATP-bd"/>
</dbReference>
<dbReference type="GO" id="GO:0005524">
    <property type="term" value="F:ATP binding"/>
    <property type="evidence" value="ECO:0007669"/>
    <property type="project" value="UniProtKB-KW"/>
</dbReference>
<keyword evidence="11" id="KW-1185">Reference proteome</keyword>
<dbReference type="Pfam" id="PF00005">
    <property type="entry name" value="ABC_tran"/>
    <property type="match status" value="1"/>
</dbReference>
<dbReference type="STRING" id="576118.SAMN05216216_10353"/>
<evidence type="ECO:0000256" key="5">
    <source>
        <dbReference type="ARBA" id="ARBA00022840"/>
    </source>
</evidence>